<dbReference type="PANTHER" id="PTHR43685">
    <property type="entry name" value="GLYCOSYLTRANSFERASE"/>
    <property type="match status" value="1"/>
</dbReference>
<accession>A0ABW2IQ49</accession>
<comment type="caution">
    <text evidence="2">The sequence shown here is derived from an EMBL/GenBank/DDBJ whole genome shotgun (WGS) entry which is preliminary data.</text>
</comment>
<dbReference type="InterPro" id="IPR001173">
    <property type="entry name" value="Glyco_trans_2-like"/>
</dbReference>
<proteinExistence type="predicted"/>
<dbReference type="EC" id="2.4.-.-" evidence="2"/>
<dbReference type="GO" id="GO:0016757">
    <property type="term" value="F:glycosyltransferase activity"/>
    <property type="evidence" value="ECO:0007669"/>
    <property type="project" value="UniProtKB-KW"/>
</dbReference>
<name>A0ABW2IQ49_9PROT</name>
<keyword evidence="3" id="KW-1185">Reference proteome</keyword>
<protein>
    <submittedName>
        <fullName evidence="2">Glycosyltransferase</fullName>
        <ecNumber evidence="2">2.4.-.-</ecNumber>
    </submittedName>
</protein>
<dbReference type="RefSeq" id="WP_382168953.1">
    <property type="nucleotide sequence ID" value="NZ_JBHTBR010000009.1"/>
</dbReference>
<dbReference type="Pfam" id="PF00535">
    <property type="entry name" value="Glycos_transf_2"/>
    <property type="match status" value="1"/>
</dbReference>
<feature type="domain" description="Glycosyltransferase 2-like" evidence="1">
    <location>
        <begin position="10"/>
        <end position="172"/>
    </location>
</feature>
<keyword evidence="2" id="KW-0808">Transferase</keyword>
<gene>
    <name evidence="2" type="ORF">ACFQS8_15220</name>
</gene>
<organism evidence="2 3">
    <name type="scientific">Hirschia litorea</name>
    <dbReference type="NCBI Taxonomy" id="1199156"/>
    <lineage>
        <taxon>Bacteria</taxon>
        <taxon>Pseudomonadati</taxon>
        <taxon>Pseudomonadota</taxon>
        <taxon>Alphaproteobacteria</taxon>
        <taxon>Hyphomonadales</taxon>
        <taxon>Hyphomonadaceae</taxon>
        <taxon>Hirschia</taxon>
    </lineage>
</organism>
<dbReference type="EMBL" id="JBHTBR010000009">
    <property type="protein sequence ID" value="MFC7292970.1"/>
    <property type="molecule type" value="Genomic_DNA"/>
</dbReference>
<dbReference type="Proteomes" id="UP001596492">
    <property type="component" value="Unassembled WGS sequence"/>
</dbReference>
<dbReference type="PANTHER" id="PTHR43685:SF2">
    <property type="entry name" value="GLYCOSYLTRANSFERASE 2-LIKE DOMAIN-CONTAINING PROTEIN"/>
    <property type="match status" value="1"/>
</dbReference>
<reference evidence="3" key="1">
    <citation type="journal article" date="2019" name="Int. J. Syst. Evol. Microbiol.">
        <title>The Global Catalogue of Microorganisms (GCM) 10K type strain sequencing project: providing services to taxonomists for standard genome sequencing and annotation.</title>
        <authorList>
            <consortium name="The Broad Institute Genomics Platform"/>
            <consortium name="The Broad Institute Genome Sequencing Center for Infectious Disease"/>
            <person name="Wu L."/>
            <person name="Ma J."/>
        </authorList>
    </citation>
    <scope>NUCLEOTIDE SEQUENCE [LARGE SCALE GENOMIC DNA]</scope>
    <source>
        <strain evidence="3">CCUG 51308</strain>
    </source>
</reference>
<keyword evidence="2" id="KW-0328">Glycosyltransferase</keyword>
<evidence type="ECO:0000259" key="1">
    <source>
        <dbReference type="Pfam" id="PF00535"/>
    </source>
</evidence>
<dbReference type="SUPFAM" id="SSF53448">
    <property type="entry name" value="Nucleotide-diphospho-sugar transferases"/>
    <property type="match status" value="1"/>
</dbReference>
<sequence>MFPENISTIVVTRTRNREHFLRRAALSLAEQTDKNFIWCIVNDGGDISSVEEIKLSFDTKMHIHVEHLEANVGMEAAGNVGLEFAYQYGAEFAVLHDDDDSWNENFLAEMVQLLSSDQTAFGVVCDWLEIYEKLDKNGRIRETKRSKPFSAGELRLPLLAVRNRFPPIAFLFRVRAWKDVGRFDPTYPVLGDWDFNLRMLFGGEILVCKQTLSHQHIRDTSIGDQANSIRSKLHLHRQMKTRLVNHYARLGSAQKYSQLGVLLAMADQLEDVFKRQSLKERLKRLFK</sequence>
<evidence type="ECO:0000313" key="3">
    <source>
        <dbReference type="Proteomes" id="UP001596492"/>
    </source>
</evidence>
<evidence type="ECO:0000313" key="2">
    <source>
        <dbReference type="EMBL" id="MFC7292970.1"/>
    </source>
</evidence>
<dbReference type="InterPro" id="IPR050834">
    <property type="entry name" value="Glycosyltransf_2"/>
</dbReference>
<dbReference type="Gene3D" id="3.90.550.10">
    <property type="entry name" value="Spore Coat Polysaccharide Biosynthesis Protein SpsA, Chain A"/>
    <property type="match status" value="1"/>
</dbReference>
<dbReference type="InterPro" id="IPR029044">
    <property type="entry name" value="Nucleotide-diphossugar_trans"/>
</dbReference>